<keyword evidence="1" id="KW-0812">Transmembrane</keyword>
<protein>
    <submittedName>
        <fullName evidence="2">DUF1440 domain-containing protein</fullName>
    </submittedName>
</protein>
<keyword evidence="3" id="KW-1185">Reference proteome</keyword>
<evidence type="ECO:0000313" key="2">
    <source>
        <dbReference type="EMBL" id="MFC4430984.1"/>
    </source>
</evidence>
<keyword evidence="1" id="KW-1133">Transmembrane helix</keyword>
<dbReference type="RefSeq" id="WP_344231113.1">
    <property type="nucleotide sequence ID" value="NZ_BAAALH010000003.1"/>
</dbReference>
<evidence type="ECO:0000256" key="1">
    <source>
        <dbReference type="SAM" id="Phobius"/>
    </source>
</evidence>
<dbReference type="EMBL" id="JBHSEN010000003">
    <property type="protein sequence ID" value="MFC4430984.1"/>
    <property type="molecule type" value="Genomic_DNA"/>
</dbReference>
<evidence type="ECO:0000313" key="3">
    <source>
        <dbReference type="Proteomes" id="UP001595965"/>
    </source>
</evidence>
<proteinExistence type="predicted"/>
<keyword evidence="1" id="KW-0472">Membrane</keyword>
<accession>A0ABV8XZJ6</accession>
<dbReference type="Proteomes" id="UP001595965">
    <property type="component" value="Unassembled WGS sequence"/>
</dbReference>
<organism evidence="2 3">
    <name type="scientific">Citricoccus alkalitolerans</name>
    <dbReference type="NCBI Taxonomy" id="246603"/>
    <lineage>
        <taxon>Bacteria</taxon>
        <taxon>Bacillati</taxon>
        <taxon>Actinomycetota</taxon>
        <taxon>Actinomycetes</taxon>
        <taxon>Micrococcales</taxon>
        <taxon>Micrococcaceae</taxon>
        <taxon>Citricoccus</taxon>
    </lineage>
</organism>
<sequence length="199" mass="21263">MARSTTVEDLDHSGSLFLEMALGAVAGTAGVWVMDHVVWYMYDREDPEARARELQARQGGSEVGYTDAEKAALEHQPQTGSVGKDTAHVAAEKLASLFGLNVRTEQPNPLGIVVHYSLGVLPGALHAVIRRKVPVMRAGSGALYGFGLFVINDEALAPLLGLASGPGKYPWQAHARGLVGHVVLGVVTETALRLFDRAR</sequence>
<reference evidence="3" key="1">
    <citation type="journal article" date="2019" name="Int. J. Syst. Evol. Microbiol.">
        <title>The Global Catalogue of Microorganisms (GCM) 10K type strain sequencing project: providing services to taxonomists for standard genome sequencing and annotation.</title>
        <authorList>
            <consortium name="The Broad Institute Genomics Platform"/>
            <consortium name="The Broad Institute Genome Sequencing Center for Infectious Disease"/>
            <person name="Wu L."/>
            <person name="Ma J."/>
        </authorList>
    </citation>
    <scope>NUCLEOTIDE SEQUENCE [LARGE SCALE GENOMIC DNA]</scope>
    <source>
        <strain evidence="3">CGMCC 1.12125</strain>
    </source>
</reference>
<gene>
    <name evidence="2" type="ORF">ACFO0K_15040</name>
</gene>
<dbReference type="Pfam" id="PF07274">
    <property type="entry name" value="DUF1440"/>
    <property type="match status" value="1"/>
</dbReference>
<feature type="transmembrane region" description="Helical" evidence="1">
    <location>
        <begin position="20"/>
        <end position="42"/>
    </location>
</feature>
<name>A0ABV8XZJ6_9MICC</name>
<comment type="caution">
    <text evidence="2">The sequence shown here is derived from an EMBL/GenBank/DDBJ whole genome shotgun (WGS) entry which is preliminary data.</text>
</comment>
<dbReference type="InterPro" id="IPR009898">
    <property type="entry name" value="DUF1440"/>
</dbReference>